<dbReference type="Gene3D" id="3.30.450.40">
    <property type="match status" value="1"/>
</dbReference>
<dbReference type="Pfam" id="PF01590">
    <property type="entry name" value="GAF"/>
    <property type="match status" value="1"/>
</dbReference>
<dbReference type="InterPro" id="IPR029016">
    <property type="entry name" value="GAF-like_dom_sf"/>
</dbReference>
<accession>A0A9P6KC54</accession>
<gene>
    <name evidence="3" type="primary">CNHHK5_1</name>
    <name evidence="3" type="ORF">BGW38_004253</name>
</gene>
<dbReference type="OrthoDB" id="21225at2759"/>
<keyword evidence="4" id="KW-1185">Reference proteome</keyword>
<keyword evidence="3" id="KW-0418">Kinase</keyword>
<dbReference type="SUPFAM" id="SSF55781">
    <property type="entry name" value="GAF domain-like"/>
    <property type="match status" value="1"/>
</dbReference>
<evidence type="ECO:0000313" key="4">
    <source>
        <dbReference type="Proteomes" id="UP000780801"/>
    </source>
</evidence>
<dbReference type="Proteomes" id="UP000780801">
    <property type="component" value="Unassembled WGS sequence"/>
</dbReference>
<protein>
    <submittedName>
        <fullName evidence="3">His Kinase A domain containing protein</fullName>
    </submittedName>
</protein>
<dbReference type="AlphaFoldDB" id="A0A9P6KC54"/>
<dbReference type="GO" id="GO:0016301">
    <property type="term" value="F:kinase activity"/>
    <property type="evidence" value="ECO:0007669"/>
    <property type="project" value="UniProtKB-KW"/>
</dbReference>
<dbReference type="PANTHER" id="PTHR43102">
    <property type="entry name" value="SLR1143 PROTEIN"/>
    <property type="match status" value="1"/>
</dbReference>
<feature type="compositionally biased region" description="Low complexity" evidence="1">
    <location>
        <begin position="26"/>
        <end position="40"/>
    </location>
</feature>
<reference evidence="3" key="1">
    <citation type="journal article" date="2020" name="Fungal Divers.">
        <title>Resolving the Mortierellaceae phylogeny through synthesis of multi-gene phylogenetics and phylogenomics.</title>
        <authorList>
            <person name="Vandepol N."/>
            <person name="Liber J."/>
            <person name="Desiro A."/>
            <person name="Na H."/>
            <person name="Kennedy M."/>
            <person name="Barry K."/>
            <person name="Grigoriev I.V."/>
            <person name="Miller A.N."/>
            <person name="O'Donnell K."/>
            <person name="Stajich J.E."/>
            <person name="Bonito G."/>
        </authorList>
    </citation>
    <scope>NUCLEOTIDE SEQUENCE</scope>
    <source>
        <strain evidence="3">KOD1015</strain>
    </source>
</reference>
<evidence type="ECO:0000256" key="1">
    <source>
        <dbReference type="SAM" id="MobiDB-lite"/>
    </source>
</evidence>
<evidence type="ECO:0000313" key="3">
    <source>
        <dbReference type="EMBL" id="KAF9579473.1"/>
    </source>
</evidence>
<feature type="domain" description="GAF" evidence="2">
    <location>
        <begin position="236"/>
        <end position="370"/>
    </location>
</feature>
<feature type="region of interest" description="Disordered" evidence="1">
    <location>
        <begin position="100"/>
        <end position="133"/>
    </location>
</feature>
<dbReference type="PANTHER" id="PTHR43102:SF2">
    <property type="entry name" value="GAF DOMAIN-CONTAINING PROTEIN"/>
    <property type="match status" value="1"/>
</dbReference>
<organism evidence="3 4">
    <name type="scientific">Lunasporangiospora selenospora</name>
    <dbReference type="NCBI Taxonomy" id="979761"/>
    <lineage>
        <taxon>Eukaryota</taxon>
        <taxon>Fungi</taxon>
        <taxon>Fungi incertae sedis</taxon>
        <taxon>Mucoromycota</taxon>
        <taxon>Mortierellomycotina</taxon>
        <taxon>Mortierellomycetes</taxon>
        <taxon>Mortierellales</taxon>
        <taxon>Mortierellaceae</taxon>
        <taxon>Lunasporangiospora</taxon>
    </lineage>
</organism>
<evidence type="ECO:0000259" key="2">
    <source>
        <dbReference type="Pfam" id="PF01590"/>
    </source>
</evidence>
<dbReference type="EMBL" id="JAABOA010002731">
    <property type="protein sequence ID" value="KAF9579473.1"/>
    <property type="molecule type" value="Genomic_DNA"/>
</dbReference>
<comment type="caution">
    <text evidence="3">The sequence shown here is derived from an EMBL/GenBank/DDBJ whole genome shotgun (WGS) entry which is preliminary data.</text>
</comment>
<keyword evidence="3" id="KW-0808">Transferase</keyword>
<proteinExistence type="predicted"/>
<name>A0A9P6KC54_9FUNG</name>
<sequence length="397" mass="44513">MSFRRSSHKSMQRRKSEGTTLRISKTDQTSDSSTGSSSFSIAGRSFARGIRHGTDSSIDQLHINDARTRRISDSGLGTSRFSGGAFAERLQGFAQTVRGLSRSPFSGGQSSPMTSSSSSSTPTTPGFSPQCSFDSKLSVDHRPACHSTAQQQVYPTEYESWDDFLHHYCRGHFPADRPLARPRCGTFPPPQPPYCDGDSDDKRLPYFAAPPPPNEEQRLRALYSFQILQTGTDLNFERIVQLVSTVMGVKGCMIALVDNDKIWIKAHQAVVPQDFPRTDETYPRKASFCTHTILRSPDDPLIVLDSAADWRFQNLPCVTGEPHIRFYAGAPLTSSNGFNIGSLCLLDMEPRTQFTDKEKALLIDFAAVVMREMELWNDQVQLCIRNRMMRDVTRWHQ</sequence>
<feature type="compositionally biased region" description="Low complexity" evidence="1">
    <location>
        <begin position="106"/>
        <end position="129"/>
    </location>
</feature>
<feature type="compositionally biased region" description="Basic residues" evidence="1">
    <location>
        <begin position="1"/>
        <end position="13"/>
    </location>
</feature>
<dbReference type="InterPro" id="IPR003018">
    <property type="entry name" value="GAF"/>
</dbReference>
<feature type="region of interest" description="Disordered" evidence="1">
    <location>
        <begin position="1"/>
        <end position="40"/>
    </location>
</feature>